<dbReference type="GO" id="GO:0004315">
    <property type="term" value="F:3-oxoacyl-[acyl-carrier-protein] synthase activity"/>
    <property type="evidence" value="ECO:0007669"/>
    <property type="project" value="InterPro"/>
</dbReference>
<keyword evidence="3 8" id="KW-0808">Transferase</keyword>
<dbReference type="InterPro" id="IPR018201">
    <property type="entry name" value="Ketoacyl_synth_AS"/>
</dbReference>
<evidence type="ECO:0000259" key="11">
    <source>
        <dbReference type="PROSITE" id="PS52004"/>
    </source>
</evidence>
<evidence type="ECO:0000256" key="3">
    <source>
        <dbReference type="ARBA" id="ARBA00022679"/>
    </source>
</evidence>
<feature type="active site" description="For beta-ketoacyl synthase activity" evidence="9">
    <location>
        <position position="188"/>
    </location>
</feature>
<evidence type="ECO:0000256" key="4">
    <source>
        <dbReference type="ARBA" id="ARBA00022832"/>
    </source>
</evidence>
<dbReference type="AlphaFoldDB" id="A0A137PFP2"/>
<evidence type="ECO:0000256" key="1">
    <source>
        <dbReference type="ARBA" id="ARBA00008467"/>
    </source>
</evidence>
<dbReference type="FunFam" id="3.40.47.10:FF:000009">
    <property type="entry name" value="3-oxoacyl-[acyl-carrier-protein] synthase 2"/>
    <property type="match status" value="1"/>
</dbReference>
<dbReference type="SUPFAM" id="SSF53901">
    <property type="entry name" value="Thiolase-like"/>
    <property type="match status" value="2"/>
</dbReference>
<dbReference type="EMBL" id="KQ964431">
    <property type="protein sequence ID" value="KXN73790.1"/>
    <property type="molecule type" value="Genomic_DNA"/>
</dbReference>
<gene>
    <name evidence="12" type="ORF">CONCODRAFT_46441</name>
</gene>
<evidence type="ECO:0000256" key="8">
    <source>
        <dbReference type="PIRNR" id="PIRNR000447"/>
    </source>
</evidence>
<dbReference type="GO" id="GO:0005739">
    <property type="term" value="C:mitochondrion"/>
    <property type="evidence" value="ECO:0007669"/>
    <property type="project" value="TreeGrafter"/>
</dbReference>
<evidence type="ECO:0000256" key="10">
    <source>
        <dbReference type="RuleBase" id="RU003694"/>
    </source>
</evidence>
<evidence type="ECO:0000256" key="7">
    <source>
        <dbReference type="ARBA" id="ARBA00023315"/>
    </source>
</evidence>
<dbReference type="PROSITE" id="PS52004">
    <property type="entry name" value="KS3_2"/>
    <property type="match status" value="1"/>
</dbReference>
<dbReference type="OMA" id="QIGHCLG"/>
<dbReference type="Pfam" id="PF00109">
    <property type="entry name" value="ketoacyl-synt"/>
    <property type="match status" value="1"/>
</dbReference>
<name>A0A137PFP2_CONC2</name>
<dbReference type="InterPro" id="IPR017568">
    <property type="entry name" value="3-oxoacyl-ACP_synth-2"/>
</dbReference>
<dbReference type="InterPro" id="IPR014031">
    <property type="entry name" value="Ketoacyl_synth_C"/>
</dbReference>
<keyword evidence="7" id="KW-0012">Acyltransferase</keyword>
<proteinExistence type="inferred from homology"/>
<dbReference type="PIRSF" id="PIRSF000447">
    <property type="entry name" value="KAS_II"/>
    <property type="match status" value="1"/>
</dbReference>
<keyword evidence="4" id="KW-0276">Fatty acid metabolism</keyword>
<dbReference type="Gene3D" id="3.40.47.10">
    <property type="match status" value="1"/>
</dbReference>
<evidence type="ECO:0000256" key="5">
    <source>
        <dbReference type="ARBA" id="ARBA00023098"/>
    </source>
</evidence>
<dbReference type="PROSITE" id="PS00606">
    <property type="entry name" value="KS3_1"/>
    <property type="match status" value="1"/>
</dbReference>
<dbReference type="SMART" id="SM00825">
    <property type="entry name" value="PKS_KS"/>
    <property type="match status" value="1"/>
</dbReference>
<dbReference type="Proteomes" id="UP000070444">
    <property type="component" value="Unassembled WGS sequence"/>
</dbReference>
<evidence type="ECO:0000256" key="9">
    <source>
        <dbReference type="PIRSR" id="PIRSR000447-1"/>
    </source>
</evidence>
<dbReference type="GO" id="GO:0006633">
    <property type="term" value="P:fatty acid biosynthetic process"/>
    <property type="evidence" value="ECO:0007669"/>
    <property type="project" value="UniProtKB-KW"/>
</dbReference>
<dbReference type="Pfam" id="PF02801">
    <property type="entry name" value="Ketoacyl-synt_C"/>
    <property type="match status" value="1"/>
</dbReference>
<feature type="domain" description="Ketosynthase family 3 (KS3)" evidence="11">
    <location>
        <begin position="3"/>
        <end position="443"/>
    </location>
</feature>
<keyword evidence="13" id="KW-1185">Reference proteome</keyword>
<dbReference type="InterPro" id="IPR016039">
    <property type="entry name" value="Thiolase-like"/>
</dbReference>
<dbReference type="InterPro" id="IPR014030">
    <property type="entry name" value="Ketoacyl_synth_N"/>
</dbReference>
<dbReference type="NCBIfam" id="NF005589">
    <property type="entry name" value="PRK07314.1"/>
    <property type="match status" value="1"/>
</dbReference>
<accession>A0A137PFP2</accession>
<evidence type="ECO:0000313" key="13">
    <source>
        <dbReference type="Proteomes" id="UP000070444"/>
    </source>
</evidence>
<keyword evidence="2 8" id="KW-0444">Lipid biosynthesis</keyword>
<sequence length="445" mass="47611">MFNKRVVITGLGLVTPLGNTVASNWAKLLGSQHGIVNLDHYYASKKENLKDSKNKAELERLEELNLPQKSNSRIGGVVDFDATGLEGLLDDRLMPKFIKYGVSAAHQALTDSSWFPKSEDDCINTGICFGSGIGSLMDTVNTYKHLDNGNYNKVSPFFVPRILVNMAAGHITIKYGFRGPNHSVSTACTTGAHSIGDAYRFILHGDAKVMVAGGSESSLNPLSYAGFGRAKSLSTSFNDAPGQASRPFDSKRDGFVIGEGAGAIVLEELEHAKQRGARIYAEIKGYGLSGDAHHITSPPDDARGAYRAMQRALETAQLNPEQIGYINAHATSTPKGDALERLAIERLFGSSAHLRDQKLAVSSSKGAIGHLLGAAGAVESIYTILALYNGVLPPTLNLENPEPSQTGMEINLVPKTSQNADIKYALSNSFGFGGTNASLCFGKFE</sequence>
<evidence type="ECO:0000313" key="12">
    <source>
        <dbReference type="EMBL" id="KXN73790.1"/>
    </source>
</evidence>
<comment type="similarity">
    <text evidence="1 8 10">Belongs to the thiolase-like superfamily. Beta-ketoacyl-ACP synthases family.</text>
</comment>
<keyword evidence="5" id="KW-0443">Lipid metabolism</keyword>
<dbReference type="OrthoDB" id="5334845at2759"/>
<evidence type="ECO:0000256" key="2">
    <source>
        <dbReference type="ARBA" id="ARBA00022516"/>
    </source>
</evidence>
<dbReference type="PANTHER" id="PTHR11712">
    <property type="entry name" value="POLYKETIDE SYNTHASE-RELATED"/>
    <property type="match status" value="1"/>
</dbReference>
<protein>
    <recommendedName>
        <fullName evidence="8">3-oxoacyl-[acyl-carrier-protein] synthase</fullName>
    </recommendedName>
</protein>
<reference evidence="12 13" key="1">
    <citation type="journal article" date="2015" name="Genome Biol. Evol.">
        <title>Phylogenomic analyses indicate that early fungi evolved digesting cell walls of algal ancestors of land plants.</title>
        <authorList>
            <person name="Chang Y."/>
            <person name="Wang S."/>
            <person name="Sekimoto S."/>
            <person name="Aerts A.L."/>
            <person name="Choi C."/>
            <person name="Clum A."/>
            <person name="LaButti K.M."/>
            <person name="Lindquist E.A."/>
            <person name="Yee Ngan C."/>
            <person name="Ohm R.A."/>
            <person name="Salamov A.A."/>
            <person name="Grigoriev I.V."/>
            <person name="Spatafora J.W."/>
            <person name="Berbee M.L."/>
        </authorList>
    </citation>
    <scope>NUCLEOTIDE SEQUENCE [LARGE SCALE GENOMIC DNA]</scope>
    <source>
        <strain evidence="12 13">NRRL 28638</strain>
    </source>
</reference>
<organism evidence="12 13">
    <name type="scientific">Conidiobolus coronatus (strain ATCC 28846 / CBS 209.66 / NRRL 28638)</name>
    <name type="common">Delacroixia coronata</name>
    <dbReference type="NCBI Taxonomy" id="796925"/>
    <lineage>
        <taxon>Eukaryota</taxon>
        <taxon>Fungi</taxon>
        <taxon>Fungi incertae sedis</taxon>
        <taxon>Zoopagomycota</taxon>
        <taxon>Entomophthoromycotina</taxon>
        <taxon>Entomophthoromycetes</taxon>
        <taxon>Entomophthorales</taxon>
        <taxon>Ancylistaceae</taxon>
        <taxon>Conidiobolus</taxon>
    </lineage>
</organism>
<dbReference type="NCBIfam" id="TIGR03150">
    <property type="entry name" value="fabF"/>
    <property type="match status" value="1"/>
</dbReference>
<keyword evidence="6 8" id="KW-0275">Fatty acid biosynthesis</keyword>
<dbReference type="CDD" id="cd00834">
    <property type="entry name" value="KAS_I_II"/>
    <property type="match status" value="1"/>
</dbReference>
<dbReference type="PANTHER" id="PTHR11712:SF336">
    <property type="entry name" value="3-OXOACYL-[ACYL-CARRIER-PROTEIN] SYNTHASE, MITOCHONDRIAL"/>
    <property type="match status" value="1"/>
</dbReference>
<dbReference type="STRING" id="796925.A0A137PFP2"/>
<dbReference type="InterPro" id="IPR000794">
    <property type="entry name" value="Beta-ketoacyl_synthase"/>
</dbReference>
<dbReference type="InterPro" id="IPR020841">
    <property type="entry name" value="PKS_Beta-ketoAc_synthase_dom"/>
</dbReference>
<evidence type="ECO:0000256" key="6">
    <source>
        <dbReference type="ARBA" id="ARBA00023160"/>
    </source>
</evidence>